<evidence type="ECO:0000256" key="1">
    <source>
        <dbReference type="SAM" id="MobiDB-lite"/>
    </source>
</evidence>
<gene>
    <name evidence="2" type="ORF">NCTC13291_04525</name>
</gene>
<feature type="compositionally biased region" description="Basic and acidic residues" evidence="1">
    <location>
        <begin position="220"/>
        <end position="232"/>
    </location>
</feature>
<sequence length="260" mass="28420">MTPIQPALCQHCGEPSVLEIAEAWSDHAFLLDTCCLAAHEEVCAGMADDPAWARDLLRHLGAEEMLGHRLRRIADTGCGQLLLDWKLAIRPVSFAAAAGFVRRHHAHNAAPTVWRYGAAIANGPTWLGVVMVGNPVARGLMGRGIVEVNRLCLRRDVPRALAWNACSQLYGWAAREAAARGFTGIVTYTREDEDGGSLTAAGWSLETRIRGRSWSSGSRVRVDRGPPVDKNRWSRSLRPLTKVQKRSAPPAMMPLTLGTD</sequence>
<evidence type="ECO:0000313" key="2">
    <source>
        <dbReference type="EMBL" id="SUE95637.1"/>
    </source>
</evidence>
<feature type="region of interest" description="Disordered" evidence="1">
    <location>
        <begin position="216"/>
        <end position="260"/>
    </location>
</feature>
<dbReference type="Proteomes" id="UP000254919">
    <property type="component" value="Unassembled WGS sequence"/>
</dbReference>
<name>A0A379PL14_9PROT</name>
<evidence type="ECO:0000313" key="3">
    <source>
        <dbReference type="Proteomes" id="UP000254919"/>
    </source>
</evidence>
<dbReference type="RefSeq" id="WP_174978053.1">
    <property type="nucleotide sequence ID" value="NZ_CBCSHT010000076.1"/>
</dbReference>
<dbReference type="AlphaFoldDB" id="A0A379PL14"/>
<dbReference type="InterPro" id="IPR053780">
    <property type="entry name" value="Gp66-like"/>
</dbReference>
<proteinExistence type="predicted"/>
<dbReference type="EMBL" id="UGVN01000003">
    <property type="protein sequence ID" value="SUE95637.1"/>
    <property type="molecule type" value="Genomic_DNA"/>
</dbReference>
<reference evidence="2 3" key="1">
    <citation type="submission" date="2018-06" db="EMBL/GenBank/DDBJ databases">
        <authorList>
            <consortium name="Pathogen Informatics"/>
            <person name="Doyle S."/>
        </authorList>
    </citation>
    <scope>NUCLEOTIDE SEQUENCE [LARGE SCALE GENOMIC DNA]</scope>
    <source>
        <strain evidence="2 3">NCTC13291</strain>
    </source>
</reference>
<organism evidence="2 3">
    <name type="scientific">Roseomonas mucosa</name>
    <dbReference type="NCBI Taxonomy" id="207340"/>
    <lineage>
        <taxon>Bacteria</taxon>
        <taxon>Pseudomonadati</taxon>
        <taxon>Pseudomonadota</taxon>
        <taxon>Alphaproteobacteria</taxon>
        <taxon>Acetobacterales</taxon>
        <taxon>Roseomonadaceae</taxon>
        <taxon>Roseomonas</taxon>
    </lineage>
</organism>
<protein>
    <submittedName>
        <fullName evidence="2">Uncharacterized protein</fullName>
    </submittedName>
</protein>
<accession>A0A379PL14</accession>
<dbReference type="NCBIfam" id="NF045478">
    <property type="entry name" value="XF1762_fam"/>
    <property type="match status" value="1"/>
</dbReference>